<evidence type="ECO:0000256" key="1">
    <source>
        <dbReference type="SAM" id="MobiDB-lite"/>
    </source>
</evidence>
<gene>
    <name evidence="3" type="ORF">RD1301_v1_5350003</name>
    <name evidence="2" type="ORF">RUN1744_v1_1070001</name>
</gene>
<protein>
    <submittedName>
        <fullName evidence="2">Uncharacterized protein</fullName>
    </submittedName>
</protein>
<evidence type="ECO:0000313" key="3">
    <source>
        <dbReference type="EMBL" id="CUV64221.1"/>
    </source>
</evidence>
<sequence length="20" mass="2375">MEVSEWQTLTCTNDWSTNQT</sequence>
<proteinExistence type="predicted"/>
<dbReference type="EMBL" id="LN899823">
    <property type="protein sequence ID" value="CUV25680.1"/>
    <property type="molecule type" value="Genomic_DNA"/>
</dbReference>
<name>A0A0S4UU63_RALSL</name>
<evidence type="ECO:0000313" key="2">
    <source>
        <dbReference type="EMBL" id="CUV25680.1"/>
    </source>
</evidence>
<dbReference type="AlphaFoldDB" id="A0A0S4UU63"/>
<reference evidence="2" key="1">
    <citation type="submission" date="2015-10" db="EMBL/GenBank/DDBJ databases">
        <authorList>
            <person name="Gilbert D.G."/>
        </authorList>
    </citation>
    <scope>NUCLEOTIDE SEQUENCE</scope>
    <source>
        <strain evidence="2">Phyl III-seqv23</strain>
    </source>
</reference>
<organism evidence="2">
    <name type="scientific">Ralstonia solanacearum</name>
    <name type="common">Pseudomonas solanacearum</name>
    <dbReference type="NCBI Taxonomy" id="305"/>
    <lineage>
        <taxon>Bacteria</taxon>
        <taxon>Pseudomonadati</taxon>
        <taxon>Pseudomonadota</taxon>
        <taxon>Betaproteobacteria</taxon>
        <taxon>Burkholderiales</taxon>
        <taxon>Burkholderiaceae</taxon>
        <taxon>Ralstonia</taxon>
        <taxon>Ralstonia solanacearum species complex</taxon>
    </lineage>
</organism>
<dbReference type="EMBL" id="LN899822">
    <property type="protein sequence ID" value="CUV64221.1"/>
    <property type="molecule type" value="Genomic_DNA"/>
</dbReference>
<feature type="region of interest" description="Disordered" evidence="1">
    <location>
        <begin position="1"/>
        <end position="20"/>
    </location>
</feature>
<accession>A0A0S4UU63</accession>